<keyword evidence="1" id="KW-0812">Transmembrane</keyword>
<feature type="transmembrane region" description="Helical" evidence="1">
    <location>
        <begin position="360"/>
        <end position="381"/>
    </location>
</feature>
<keyword evidence="2" id="KW-0732">Signal</keyword>
<dbReference type="GO" id="GO:0019236">
    <property type="term" value="P:response to pheromone"/>
    <property type="evidence" value="ECO:0007669"/>
    <property type="project" value="InterPro"/>
</dbReference>
<reference evidence="4" key="1">
    <citation type="submission" date="2019-06" db="EMBL/GenBank/DDBJ databases">
        <authorList>
            <person name="Zheng W."/>
        </authorList>
    </citation>
    <scope>NUCLEOTIDE SEQUENCE</scope>
    <source>
        <strain evidence="4">QDHG01</strain>
    </source>
</reference>
<dbReference type="PANTHER" id="PTHR23252">
    <property type="entry name" value="INTIMAL THICKNESS RECEPTOR-RELATED"/>
    <property type="match status" value="1"/>
</dbReference>
<feature type="signal peptide" evidence="2">
    <location>
        <begin position="1"/>
        <end position="19"/>
    </location>
</feature>
<dbReference type="AlphaFoldDB" id="A0A8J8T170"/>
<evidence type="ECO:0000256" key="1">
    <source>
        <dbReference type="SAM" id="Phobius"/>
    </source>
</evidence>
<comment type="caution">
    <text evidence="4">The sequence shown here is derived from an EMBL/GenBank/DDBJ whole genome shotgun (WGS) entry which is preliminary data.</text>
</comment>
<sequence>MKSQFLIVLLAYFLQSIEAKQVVCKLRFRNSDTDWQYCSKFGSAVGAKLNVQFRAQLQSPYRNNDDILTMTVAFYNDVDFLSIVDNTQLSCQDKMARAFETHTIAIPTDGGWNIPFVQTLHNYNVPKIYYFAAMDCEHGMHFAHKTLPKVDLEMEFTNQLEGETEKDQFSYEDQGLMRLYGMFLVAFILLFGFNVHNYIQYRKTFDRYDSPHFVILIALYLQSSGIFMKYLHLWIYSSNGRGFAFFDIMSLICFMLAEIGMSSLLMLFASGWTLSFQDIDWDNNLEFYIPVVSLTVAIHLILAAMTYIDEDAYHKYHDFSGIQGLILLVLRFLLFAYYLYCYFTHKEQMPKRSVSIYRSFFMLGIAYFSIVPIALMLTYLYPPFQRQYLYAVVSNAGQVFTAGILLYQQSSTRTGYFKASISGQGILPMDKFK</sequence>
<feature type="domain" description="GPR180/TMEM145 transmembrane" evidence="3">
    <location>
        <begin position="183"/>
        <end position="398"/>
    </location>
</feature>
<evidence type="ECO:0000259" key="3">
    <source>
        <dbReference type="Pfam" id="PF10192"/>
    </source>
</evidence>
<dbReference type="InterPro" id="IPR047831">
    <property type="entry name" value="GPR180/TMEM145"/>
</dbReference>
<protein>
    <recommendedName>
        <fullName evidence="3">GPR180/TMEM145 transmembrane domain-containing protein</fullName>
    </recommendedName>
</protein>
<feature type="transmembrane region" description="Helical" evidence="1">
    <location>
        <begin position="287"/>
        <end position="308"/>
    </location>
</feature>
<dbReference type="Pfam" id="PF10192">
    <property type="entry name" value="GPR180-TMEM145_TM"/>
    <property type="match status" value="1"/>
</dbReference>
<feature type="chain" id="PRO_5035210876" description="GPR180/TMEM145 transmembrane domain-containing protein" evidence="2">
    <location>
        <begin position="20"/>
        <end position="433"/>
    </location>
</feature>
<feature type="transmembrane region" description="Helical" evidence="1">
    <location>
        <begin position="179"/>
        <end position="201"/>
    </location>
</feature>
<feature type="transmembrane region" description="Helical" evidence="1">
    <location>
        <begin position="320"/>
        <end position="340"/>
    </location>
</feature>
<dbReference type="Proteomes" id="UP000785679">
    <property type="component" value="Unassembled WGS sequence"/>
</dbReference>
<accession>A0A8J8T170</accession>
<name>A0A8J8T170_HALGN</name>
<organism evidence="4 5">
    <name type="scientific">Halteria grandinella</name>
    <dbReference type="NCBI Taxonomy" id="5974"/>
    <lineage>
        <taxon>Eukaryota</taxon>
        <taxon>Sar</taxon>
        <taxon>Alveolata</taxon>
        <taxon>Ciliophora</taxon>
        <taxon>Intramacronucleata</taxon>
        <taxon>Spirotrichea</taxon>
        <taxon>Stichotrichia</taxon>
        <taxon>Sporadotrichida</taxon>
        <taxon>Halteriidae</taxon>
        <taxon>Halteria</taxon>
    </lineage>
</organism>
<feature type="transmembrane region" description="Helical" evidence="1">
    <location>
        <begin position="213"/>
        <end position="236"/>
    </location>
</feature>
<keyword evidence="5" id="KW-1185">Reference proteome</keyword>
<dbReference type="OrthoDB" id="429400at2759"/>
<dbReference type="GO" id="GO:0007186">
    <property type="term" value="P:G protein-coupled receptor signaling pathway"/>
    <property type="evidence" value="ECO:0007669"/>
    <property type="project" value="InterPro"/>
</dbReference>
<evidence type="ECO:0000313" key="5">
    <source>
        <dbReference type="Proteomes" id="UP000785679"/>
    </source>
</evidence>
<dbReference type="EMBL" id="RRYP01010329">
    <property type="protein sequence ID" value="TNV78452.1"/>
    <property type="molecule type" value="Genomic_DNA"/>
</dbReference>
<keyword evidence="1" id="KW-0472">Membrane</keyword>
<keyword evidence="1" id="KW-1133">Transmembrane helix</keyword>
<feature type="transmembrane region" description="Helical" evidence="1">
    <location>
        <begin position="248"/>
        <end position="275"/>
    </location>
</feature>
<proteinExistence type="predicted"/>
<dbReference type="InterPro" id="IPR019336">
    <property type="entry name" value="GPR180/TMEM145_TM"/>
</dbReference>
<dbReference type="PANTHER" id="PTHR23252:SF24">
    <property type="entry name" value="TRANSMEMBRANE PROTEIN 145"/>
    <property type="match status" value="1"/>
</dbReference>
<evidence type="ECO:0000313" key="4">
    <source>
        <dbReference type="EMBL" id="TNV78452.1"/>
    </source>
</evidence>
<feature type="transmembrane region" description="Helical" evidence="1">
    <location>
        <begin position="387"/>
        <end position="407"/>
    </location>
</feature>
<evidence type="ECO:0000256" key="2">
    <source>
        <dbReference type="SAM" id="SignalP"/>
    </source>
</evidence>
<gene>
    <name evidence="4" type="ORF">FGO68_gene10331</name>
</gene>